<dbReference type="Pfam" id="PF25967">
    <property type="entry name" value="RND-MFP_C"/>
    <property type="match status" value="1"/>
</dbReference>
<evidence type="ECO:0000256" key="3">
    <source>
        <dbReference type="ARBA" id="ARBA00022448"/>
    </source>
</evidence>
<dbReference type="SUPFAM" id="SSF111369">
    <property type="entry name" value="HlyD-like secretion proteins"/>
    <property type="match status" value="1"/>
</dbReference>
<dbReference type="Gene3D" id="2.40.30.170">
    <property type="match status" value="1"/>
</dbReference>
<evidence type="ECO:0000259" key="5">
    <source>
        <dbReference type="Pfam" id="PF25917"/>
    </source>
</evidence>
<keyword evidence="3" id="KW-0813">Transport</keyword>
<accession>A0ABT0PF15</accession>
<name>A0ABT0PF15_9GAMM</name>
<dbReference type="RefSeq" id="WP_249698959.1">
    <property type="nucleotide sequence ID" value="NZ_JAMFLX010000008.1"/>
</dbReference>
<evidence type="ECO:0000259" key="6">
    <source>
        <dbReference type="Pfam" id="PF25954"/>
    </source>
</evidence>
<dbReference type="NCBIfam" id="TIGR01730">
    <property type="entry name" value="RND_mfp"/>
    <property type="match status" value="1"/>
</dbReference>
<proteinExistence type="inferred from homology"/>
<comment type="caution">
    <text evidence="8">The sequence shown here is derived from an EMBL/GenBank/DDBJ whole genome shotgun (WGS) entry which is preliminary data.</text>
</comment>
<dbReference type="InterPro" id="IPR058627">
    <property type="entry name" value="MdtA-like_C"/>
</dbReference>
<dbReference type="InterPro" id="IPR006143">
    <property type="entry name" value="RND_pump_MFP"/>
</dbReference>
<dbReference type="Pfam" id="PF25917">
    <property type="entry name" value="BSH_RND"/>
    <property type="match status" value="1"/>
</dbReference>
<evidence type="ECO:0000259" key="7">
    <source>
        <dbReference type="Pfam" id="PF25967"/>
    </source>
</evidence>
<feature type="domain" description="Multidrug resistance protein MdtA-like C-terminal permuted SH3" evidence="7">
    <location>
        <begin position="280"/>
        <end position="342"/>
    </location>
</feature>
<dbReference type="EMBL" id="JAMFLX010000008">
    <property type="protein sequence ID" value="MCL6269856.1"/>
    <property type="molecule type" value="Genomic_DNA"/>
</dbReference>
<feature type="domain" description="Multidrug resistance protein MdtA-like barrel-sandwich hybrid" evidence="5">
    <location>
        <begin position="71"/>
        <end position="188"/>
    </location>
</feature>
<evidence type="ECO:0000313" key="8">
    <source>
        <dbReference type="EMBL" id="MCL6269856.1"/>
    </source>
</evidence>
<keyword evidence="9" id="KW-1185">Reference proteome</keyword>
<evidence type="ECO:0000256" key="2">
    <source>
        <dbReference type="ARBA" id="ARBA00009477"/>
    </source>
</evidence>
<comment type="subcellular location">
    <subcellularLocation>
        <location evidence="1">Cell envelope</location>
    </subcellularLocation>
</comment>
<comment type="similarity">
    <text evidence="2">Belongs to the membrane fusion protein (MFP) (TC 8.A.1) family.</text>
</comment>
<sequence>MKKRMLFMLIFVIVLFGGLFAYKQVEQTMMAKGMASFAPPPVIVDTTEASQENWLPFLTSVGTLSARQGIDIKTESPGLVSKVLFESGQDIKQDTLLVQLDDDIEQANLKSYKAAEKLARLTWDRNRTLLEKKSISQTSFDQSSASLDEAKAAVEQTKATLRKKKINAPFSGRIGIRRVEPGDYVKEGVLVATLQNINQLFVDFNLPEQDYPELFNGQDVRFSVRAFPEQEFMGEVEAINARIDSNTRNIEVRALVENDALQLIPGMFADIRVLAKEPRQVITVPRTAVTYTLYGDSVYVVEGDSPEKLSVRLTQVKTGDIENDRVEIVSGLKAGTQVVTSGQLKLHNGAHVALSQNGE</sequence>
<dbReference type="Pfam" id="PF25876">
    <property type="entry name" value="HH_MFP_RND"/>
    <property type="match status" value="1"/>
</dbReference>
<feature type="domain" description="CusB-like beta-barrel" evidence="6">
    <location>
        <begin position="202"/>
        <end position="275"/>
    </location>
</feature>
<evidence type="ECO:0000256" key="1">
    <source>
        <dbReference type="ARBA" id="ARBA00004196"/>
    </source>
</evidence>
<dbReference type="Gene3D" id="2.40.420.20">
    <property type="match status" value="1"/>
</dbReference>
<reference evidence="8 9" key="1">
    <citation type="submission" date="2022-05" db="EMBL/GenBank/DDBJ databases">
        <authorList>
            <person name="Park J.-S."/>
        </authorList>
    </citation>
    <scope>NUCLEOTIDE SEQUENCE [LARGE SCALE GENOMIC DNA]</scope>
    <source>
        <strain evidence="8 9">2012CJ34-2</strain>
    </source>
</reference>
<dbReference type="InterPro" id="IPR058624">
    <property type="entry name" value="MdtA-like_HH"/>
</dbReference>
<evidence type="ECO:0000313" key="9">
    <source>
        <dbReference type="Proteomes" id="UP001203338"/>
    </source>
</evidence>
<feature type="domain" description="Multidrug resistance protein MdtA-like alpha-helical hairpin" evidence="4">
    <location>
        <begin position="106"/>
        <end position="167"/>
    </location>
</feature>
<organism evidence="8 9">
    <name type="scientific">Parendozoicomonas callyspongiae</name>
    <dbReference type="NCBI Taxonomy" id="2942213"/>
    <lineage>
        <taxon>Bacteria</taxon>
        <taxon>Pseudomonadati</taxon>
        <taxon>Pseudomonadota</taxon>
        <taxon>Gammaproteobacteria</taxon>
        <taxon>Oceanospirillales</taxon>
        <taxon>Endozoicomonadaceae</taxon>
        <taxon>Parendozoicomonas</taxon>
    </lineage>
</organism>
<gene>
    <name evidence="8" type="ORF">M3P05_07865</name>
</gene>
<dbReference type="InterPro" id="IPR058625">
    <property type="entry name" value="MdtA-like_BSH"/>
</dbReference>
<dbReference type="Pfam" id="PF25954">
    <property type="entry name" value="Beta-barrel_RND_2"/>
    <property type="match status" value="1"/>
</dbReference>
<dbReference type="Gene3D" id="2.40.50.100">
    <property type="match status" value="1"/>
</dbReference>
<dbReference type="PANTHER" id="PTHR30469:SF11">
    <property type="entry name" value="BLL4320 PROTEIN"/>
    <property type="match status" value="1"/>
</dbReference>
<evidence type="ECO:0000259" key="4">
    <source>
        <dbReference type="Pfam" id="PF25876"/>
    </source>
</evidence>
<dbReference type="Proteomes" id="UP001203338">
    <property type="component" value="Unassembled WGS sequence"/>
</dbReference>
<dbReference type="PANTHER" id="PTHR30469">
    <property type="entry name" value="MULTIDRUG RESISTANCE PROTEIN MDTA"/>
    <property type="match status" value="1"/>
</dbReference>
<dbReference type="Gene3D" id="1.10.287.470">
    <property type="entry name" value="Helix hairpin bin"/>
    <property type="match status" value="1"/>
</dbReference>
<dbReference type="InterPro" id="IPR058792">
    <property type="entry name" value="Beta-barrel_RND_2"/>
</dbReference>
<protein>
    <submittedName>
        <fullName evidence="8">Efflux RND transporter periplasmic adaptor subunit</fullName>
    </submittedName>
</protein>